<comment type="caution">
    <text evidence="2">The sequence shown here is derived from an EMBL/GenBank/DDBJ whole genome shotgun (WGS) entry which is preliminary data.</text>
</comment>
<protein>
    <recommendedName>
        <fullName evidence="1">HTH cro/C1-type domain-containing protein</fullName>
    </recommendedName>
</protein>
<dbReference type="Gene3D" id="1.10.260.40">
    <property type="entry name" value="lambda repressor-like DNA-binding domains"/>
    <property type="match status" value="1"/>
</dbReference>
<accession>A0ABU8TPF8</accession>
<dbReference type="EMBL" id="JBAKIA010000012">
    <property type="protein sequence ID" value="MEJ8475591.1"/>
    <property type="molecule type" value="Genomic_DNA"/>
</dbReference>
<evidence type="ECO:0000313" key="3">
    <source>
        <dbReference type="Proteomes" id="UP001385499"/>
    </source>
</evidence>
<dbReference type="InterPro" id="IPR010982">
    <property type="entry name" value="Lambda_DNA-bd_dom_sf"/>
</dbReference>
<proteinExistence type="predicted"/>
<feature type="domain" description="HTH cro/C1-type" evidence="1">
    <location>
        <begin position="60"/>
        <end position="81"/>
    </location>
</feature>
<dbReference type="Proteomes" id="UP001385499">
    <property type="component" value="Unassembled WGS sequence"/>
</dbReference>
<keyword evidence="3" id="KW-1185">Reference proteome</keyword>
<name>A0ABU8TPF8_9HYPH</name>
<evidence type="ECO:0000313" key="2">
    <source>
        <dbReference type="EMBL" id="MEJ8475591.1"/>
    </source>
</evidence>
<reference evidence="2 3" key="1">
    <citation type="submission" date="2024-02" db="EMBL/GenBank/DDBJ databases">
        <title>Roseibium algae sp. nov., isolated from marine alga (Grateloupia sp.), showing potential in myo-inositol conversion.</title>
        <authorList>
            <person name="Wang Y."/>
        </authorList>
    </citation>
    <scope>NUCLEOTIDE SEQUENCE [LARGE SCALE GENOMIC DNA]</scope>
    <source>
        <strain evidence="2 3">H3510</strain>
    </source>
</reference>
<gene>
    <name evidence="2" type="ORF">V6575_15980</name>
</gene>
<dbReference type="PROSITE" id="PS50943">
    <property type="entry name" value="HTH_CROC1"/>
    <property type="match status" value="1"/>
</dbReference>
<dbReference type="SUPFAM" id="SSF47413">
    <property type="entry name" value="lambda repressor-like DNA-binding domains"/>
    <property type="match status" value="1"/>
</dbReference>
<evidence type="ECO:0000259" key="1">
    <source>
        <dbReference type="PROSITE" id="PS50943"/>
    </source>
</evidence>
<sequence>MQKRSQAEGPDSLIKLAPSPIQKRIYKCLDDLDLSAVEAARKVGAPDNLIRDALRLGQARTPTPENLLSIARTLGTTSDWLINGDSITHQMTADELMINKKLQAKVRQVAVQSLETAGLELEPRPFSELMMVLYKRLSKDSKSS</sequence>
<organism evidence="2 3">
    <name type="scientific">Roseibium algae</name>
    <dbReference type="NCBI Taxonomy" id="3123038"/>
    <lineage>
        <taxon>Bacteria</taxon>
        <taxon>Pseudomonadati</taxon>
        <taxon>Pseudomonadota</taxon>
        <taxon>Alphaproteobacteria</taxon>
        <taxon>Hyphomicrobiales</taxon>
        <taxon>Stappiaceae</taxon>
        <taxon>Roseibium</taxon>
    </lineage>
</organism>
<dbReference type="InterPro" id="IPR001387">
    <property type="entry name" value="Cro/C1-type_HTH"/>
</dbReference>